<protein>
    <submittedName>
        <fullName evidence="1">Uncharacterized protein</fullName>
    </submittedName>
</protein>
<comment type="caution">
    <text evidence="1">The sequence shown here is derived from an EMBL/GenBank/DDBJ whole genome shotgun (WGS) entry which is preliminary data.</text>
</comment>
<dbReference type="RefSeq" id="WP_197007591.1">
    <property type="nucleotide sequence ID" value="NZ_BONS01000046.1"/>
</dbReference>
<dbReference type="Proteomes" id="UP000622552">
    <property type="component" value="Unassembled WGS sequence"/>
</dbReference>
<dbReference type="EMBL" id="JADOUF010000001">
    <property type="protein sequence ID" value="MBG6141127.1"/>
    <property type="molecule type" value="Genomic_DNA"/>
</dbReference>
<dbReference type="AlphaFoldDB" id="A0A8J7GPP4"/>
<proteinExistence type="predicted"/>
<sequence length="430" mass="45121">MNTSPRPAWFRLGRHDVRSTLPAPLRAIMQNGVLDRVFLDALLPDFLYPAIADSEPWAGGLGDTKTFTRTGLIAPNPVPITGSDPTPHTYGVEQWSVTMDQYGDTIDTNLLHSAMTLASKFLRDVQTLGINAGQTLNQIARARLYAAYGGGRTWATTAQGSASTTCVVADVSGFLSVMVNGVPVAVSPTNPLSVTVAGVANTVTAVNVGAKTLTLGTAVTQAIGDAVVAANAPVSVRPGSKATAFNLTGSDVATFKLFRAAVTRLRKQNVPSNGGYYTAHISPDTEAALFDDADFKQAAQGRVDSPIYRDLSIGRFGGIDWVRNLESPTVTVGSVTVQRPIVTGAGVLVSAPFEGMGSLLAGTGTEDVPDIRMIGPATGAQVALIVRPPQDRLQQQVSTTWSWVGDFGVPSDSVTGDSAQFKRAVVVEHA</sequence>
<accession>A0A8J7GPP4</accession>
<keyword evidence="2" id="KW-1185">Reference proteome</keyword>
<evidence type="ECO:0000313" key="2">
    <source>
        <dbReference type="Proteomes" id="UP000622552"/>
    </source>
</evidence>
<evidence type="ECO:0000313" key="1">
    <source>
        <dbReference type="EMBL" id="MBG6141127.1"/>
    </source>
</evidence>
<organism evidence="1 2">
    <name type="scientific">Longispora fulva</name>
    <dbReference type="NCBI Taxonomy" id="619741"/>
    <lineage>
        <taxon>Bacteria</taxon>
        <taxon>Bacillati</taxon>
        <taxon>Actinomycetota</taxon>
        <taxon>Actinomycetes</taxon>
        <taxon>Micromonosporales</taxon>
        <taxon>Micromonosporaceae</taxon>
        <taxon>Longispora</taxon>
    </lineage>
</organism>
<gene>
    <name evidence="1" type="ORF">IW245_007321</name>
</gene>
<reference evidence="1" key="1">
    <citation type="submission" date="2020-11" db="EMBL/GenBank/DDBJ databases">
        <title>Sequencing the genomes of 1000 actinobacteria strains.</title>
        <authorList>
            <person name="Klenk H.-P."/>
        </authorList>
    </citation>
    <scope>NUCLEOTIDE SEQUENCE</scope>
    <source>
        <strain evidence="1">DSM 45356</strain>
    </source>
</reference>
<name>A0A8J7GPP4_9ACTN</name>